<keyword evidence="3" id="KW-1185">Reference proteome</keyword>
<comment type="caution">
    <text evidence="2">The sequence shown here is derived from an EMBL/GenBank/DDBJ whole genome shotgun (WGS) entry which is preliminary data.</text>
</comment>
<evidence type="ECO:0000313" key="2">
    <source>
        <dbReference type="EMBL" id="MFB8766395.1"/>
    </source>
</evidence>
<protein>
    <submittedName>
        <fullName evidence="2">GNAT family N-acetyltransferase</fullName>
    </submittedName>
</protein>
<evidence type="ECO:0000259" key="1">
    <source>
        <dbReference type="PROSITE" id="PS51186"/>
    </source>
</evidence>
<dbReference type="RefSeq" id="WP_376736621.1">
    <property type="nucleotide sequence ID" value="NZ_JAYMRS010000001.1"/>
</dbReference>
<dbReference type="InterPro" id="IPR051908">
    <property type="entry name" value="Ribosomal_N-acetyltransferase"/>
</dbReference>
<dbReference type="EMBL" id="JAYMRS010000001">
    <property type="protein sequence ID" value="MFB8766395.1"/>
    <property type="molecule type" value="Genomic_DNA"/>
</dbReference>
<gene>
    <name evidence="2" type="ORF">VSQ78_01685</name>
</gene>
<dbReference type="Gene3D" id="3.40.630.30">
    <property type="match status" value="1"/>
</dbReference>
<sequence length="177" mass="19544">MTPPTPWPSALPLTTPRLHLEPLRVEHAPEAVETFGDTRLHTWIGGAPRTLTELEARYGRQVEGRSPDGTQGWLNWMSRRTSDGRLIGTVQATLERPTDDHIEASLAWVVGVEYQGRGYGREGALTMARWLREQGVDELTAYIHPGHEASIGIARALGLSATSVLVDGEIRWTDANT</sequence>
<dbReference type="Proteomes" id="UP001585053">
    <property type="component" value="Unassembled WGS sequence"/>
</dbReference>
<dbReference type="PANTHER" id="PTHR43441:SF10">
    <property type="entry name" value="ACETYLTRANSFERASE"/>
    <property type="match status" value="1"/>
</dbReference>
<evidence type="ECO:0000313" key="3">
    <source>
        <dbReference type="Proteomes" id="UP001585053"/>
    </source>
</evidence>
<proteinExistence type="predicted"/>
<dbReference type="InterPro" id="IPR000182">
    <property type="entry name" value="GNAT_dom"/>
</dbReference>
<dbReference type="CDD" id="cd04301">
    <property type="entry name" value="NAT_SF"/>
    <property type="match status" value="1"/>
</dbReference>
<dbReference type="PROSITE" id="PS51186">
    <property type="entry name" value="GNAT"/>
    <property type="match status" value="1"/>
</dbReference>
<name>A0ABV5DP94_9ACTN</name>
<reference evidence="2 3" key="1">
    <citation type="submission" date="2024-01" db="EMBL/GenBank/DDBJ databases">
        <title>Genome mining of biosynthetic gene clusters to explore secondary metabolites of Streptomyces sp.</title>
        <authorList>
            <person name="Baig A."/>
            <person name="Ajitkumar Shintre N."/>
            <person name="Kumar H."/>
            <person name="Anbarasu A."/>
            <person name="Ramaiah S."/>
        </authorList>
    </citation>
    <scope>NUCLEOTIDE SEQUENCE [LARGE SCALE GENOMIC DNA]</scope>
    <source>
        <strain evidence="2 3">A01</strain>
    </source>
</reference>
<feature type="domain" description="N-acetyltransferase" evidence="1">
    <location>
        <begin position="18"/>
        <end position="177"/>
    </location>
</feature>
<dbReference type="InterPro" id="IPR016181">
    <property type="entry name" value="Acyl_CoA_acyltransferase"/>
</dbReference>
<dbReference type="PANTHER" id="PTHR43441">
    <property type="entry name" value="RIBOSOMAL-PROTEIN-SERINE ACETYLTRANSFERASE"/>
    <property type="match status" value="1"/>
</dbReference>
<dbReference type="SUPFAM" id="SSF55729">
    <property type="entry name" value="Acyl-CoA N-acyltransferases (Nat)"/>
    <property type="match status" value="1"/>
</dbReference>
<accession>A0ABV5DP94</accession>
<dbReference type="Pfam" id="PF13302">
    <property type="entry name" value="Acetyltransf_3"/>
    <property type="match status" value="1"/>
</dbReference>
<organism evidence="2 3">
    <name type="scientific">Nocardiopsis alba</name>
    <dbReference type="NCBI Taxonomy" id="53437"/>
    <lineage>
        <taxon>Bacteria</taxon>
        <taxon>Bacillati</taxon>
        <taxon>Actinomycetota</taxon>
        <taxon>Actinomycetes</taxon>
        <taxon>Streptosporangiales</taxon>
        <taxon>Nocardiopsidaceae</taxon>
        <taxon>Nocardiopsis</taxon>
    </lineage>
</organism>